<evidence type="ECO:0000259" key="9">
    <source>
        <dbReference type="PROSITE" id="PS50878"/>
    </source>
</evidence>
<evidence type="ECO:0000256" key="2">
    <source>
        <dbReference type="ARBA" id="ARBA00022695"/>
    </source>
</evidence>
<dbReference type="GO" id="GO:0016779">
    <property type="term" value="F:nucleotidyltransferase activity"/>
    <property type="evidence" value="ECO:0007669"/>
    <property type="project" value="UniProtKB-KW"/>
</dbReference>
<dbReference type="InterPro" id="IPR043502">
    <property type="entry name" value="DNA/RNA_pol_sf"/>
</dbReference>
<evidence type="ECO:0000313" key="10">
    <source>
        <dbReference type="EMBL" id="GFN91477.1"/>
    </source>
</evidence>
<dbReference type="InterPro" id="IPR021109">
    <property type="entry name" value="Peptidase_aspartic_dom_sf"/>
</dbReference>
<feature type="region of interest" description="Disordered" evidence="7">
    <location>
        <begin position="31"/>
        <end position="50"/>
    </location>
</feature>
<dbReference type="SUPFAM" id="SSF56672">
    <property type="entry name" value="DNA/RNA polymerases"/>
    <property type="match status" value="1"/>
</dbReference>
<keyword evidence="4" id="KW-0255">Endonuclease</keyword>
<dbReference type="SUPFAM" id="SSF50630">
    <property type="entry name" value="Acid proteases"/>
    <property type="match status" value="1"/>
</dbReference>
<dbReference type="Gene3D" id="3.10.10.10">
    <property type="entry name" value="HIV Type 1 Reverse Transcriptase, subunit A, domain 1"/>
    <property type="match status" value="1"/>
</dbReference>
<keyword evidence="11" id="KW-1185">Reference proteome</keyword>
<dbReference type="EMBL" id="BLXT01002143">
    <property type="protein sequence ID" value="GFN91477.1"/>
    <property type="molecule type" value="Genomic_DNA"/>
</dbReference>
<dbReference type="GO" id="GO:0004190">
    <property type="term" value="F:aspartic-type endopeptidase activity"/>
    <property type="evidence" value="ECO:0007669"/>
    <property type="project" value="InterPro"/>
</dbReference>
<keyword evidence="3" id="KW-0540">Nuclease</keyword>
<dbReference type="AlphaFoldDB" id="A0AAV3ZAJ8"/>
<dbReference type="FunFam" id="3.30.70.270:FF:000026">
    <property type="entry name" value="Transposon Ty3-G Gag-Pol polyprotein"/>
    <property type="match status" value="1"/>
</dbReference>
<feature type="domain" description="Peptidase A2" evidence="8">
    <location>
        <begin position="143"/>
        <end position="221"/>
    </location>
</feature>
<dbReference type="InterPro" id="IPR000477">
    <property type="entry name" value="RT_dom"/>
</dbReference>
<dbReference type="InterPro" id="IPR050951">
    <property type="entry name" value="Retrovirus_Pol_polyprotein"/>
</dbReference>
<dbReference type="FunFam" id="3.10.20.370:FF:000001">
    <property type="entry name" value="Retrovirus-related Pol polyprotein from transposon 17.6-like protein"/>
    <property type="match status" value="1"/>
</dbReference>
<proteinExistence type="predicted"/>
<dbReference type="Proteomes" id="UP000735302">
    <property type="component" value="Unassembled WGS sequence"/>
</dbReference>
<keyword evidence="6" id="KW-0511">Multifunctional enzyme</keyword>
<dbReference type="InterPro" id="IPR043128">
    <property type="entry name" value="Rev_trsase/Diguanyl_cyclase"/>
</dbReference>
<dbReference type="InterPro" id="IPR001995">
    <property type="entry name" value="Peptidase_A2_cat"/>
</dbReference>
<evidence type="ECO:0000256" key="1">
    <source>
        <dbReference type="ARBA" id="ARBA00022679"/>
    </source>
</evidence>
<dbReference type="GO" id="GO:0004519">
    <property type="term" value="F:endonuclease activity"/>
    <property type="evidence" value="ECO:0007669"/>
    <property type="project" value="UniProtKB-KW"/>
</dbReference>
<organism evidence="10 11">
    <name type="scientific">Plakobranchus ocellatus</name>
    <dbReference type="NCBI Taxonomy" id="259542"/>
    <lineage>
        <taxon>Eukaryota</taxon>
        <taxon>Metazoa</taxon>
        <taxon>Spiralia</taxon>
        <taxon>Lophotrochozoa</taxon>
        <taxon>Mollusca</taxon>
        <taxon>Gastropoda</taxon>
        <taxon>Heterobranchia</taxon>
        <taxon>Euthyneura</taxon>
        <taxon>Panpulmonata</taxon>
        <taxon>Sacoglossa</taxon>
        <taxon>Placobranchoidea</taxon>
        <taxon>Plakobranchidae</taxon>
        <taxon>Plakobranchus</taxon>
    </lineage>
</organism>
<dbReference type="GO" id="GO:0006508">
    <property type="term" value="P:proteolysis"/>
    <property type="evidence" value="ECO:0007669"/>
    <property type="project" value="InterPro"/>
</dbReference>
<protein>
    <submittedName>
        <fullName evidence="10">Pol polyprotein</fullName>
    </submittedName>
</protein>
<sequence>MCQSYELSKQGLKLMEEKQEEVQAVNYKMKGNTNYRPRSTTKSKKPEMKTRLKPENTIKECRKCGKSHPPRNCPAYGKTCLKCGKMNHFQTVCHSKFRKKSVNDLDLELEDEIEIETLMIDSVIDDKEEQGWTTNLKIGCTELKFKIDTGADISVISKKAYDLIQKKPALEACQLNLSSPGGKLSVLGEFVARTVYKGKEYKFKIVVVAQNLKSNLLSRAVAARIGVVQRIQNFEVNNKVFGPIGKVKTAPVSIKLKNNAEPYNVATLRRIAFTLQEKVKTELDKMEKSGIIEKTEEPTDWCAPIVHVPKPNGQVRICVDYKRLNRQIKRPNHMIPNLEDIAPKMVRAKFFSTLDAAGGFHQIPLDEKSSYLTTFITPYGRYRYKRLPMGISLGPEAFQNKMEEILKGLEGCEPLSDDTIVHGKTEREHDKRLHAAMNRIEEAGLRLNKEKCALKRREVKYFGHIINEKGMRPDEGRVEAILNMKKPRNVLELKTVLGMMNYLSKFVPHMSTILQPISRPLKKDTTYFWGPDQQKAFDTVKQKIANATVLAFYDINRPTVVSADASSYGLGATLLQDDGEKLQPIAFASRTLTESEVKYAQIEKECLASVWACEKFAKYLVGLPSFRLETDHKPLVPIMMTKDLDKTPLRCQRLLMR</sequence>
<evidence type="ECO:0000256" key="6">
    <source>
        <dbReference type="ARBA" id="ARBA00023268"/>
    </source>
</evidence>
<keyword evidence="1" id="KW-0808">Transferase</keyword>
<feature type="domain" description="Reverse transcriptase" evidence="9">
    <location>
        <begin position="289"/>
        <end position="466"/>
    </location>
</feature>
<dbReference type="Gene3D" id="2.40.70.10">
    <property type="entry name" value="Acid Proteases"/>
    <property type="match status" value="1"/>
</dbReference>
<dbReference type="PROSITE" id="PS50878">
    <property type="entry name" value="RT_POL"/>
    <property type="match status" value="1"/>
</dbReference>
<dbReference type="Pfam" id="PF17919">
    <property type="entry name" value="RT_RNaseH_2"/>
    <property type="match status" value="1"/>
</dbReference>
<dbReference type="Pfam" id="PF00078">
    <property type="entry name" value="RVT_1"/>
    <property type="match status" value="1"/>
</dbReference>
<feature type="compositionally biased region" description="Polar residues" evidence="7">
    <location>
        <begin position="31"/>
        <end position="40"/>
    </location>
</feature>
<evidence type="ECO:0000256" key="3">
    <source>
        <dbReference type="ARBA" id="ARBA00022722"/>
    </source>
</evidence>
<keyword evidence="5" id="KW-0378">Hydrolase</keyword>
<reference evidence="10 11" key="1">
    <citation type="journal article" date="2021" name="Elife">
        <title>Chloroplast acquisition without the gene transfer in kleptoplastic sea slugs, Plakobranchus ocellatus.</title>
        <authorList>
            <person name="Maeda T."/>
            <person name="Takahashi S."/>
            <person name="Yoshida T."/>
            <person name="Shimamura S."/>
            <person name="Takaki Y."/>
            <person name="Nagai Y."/>
            <person name="Toyoda A."/>
            <person name="Suzuki Y."/>
            <person name="Arimoto A."/>
            <person name="Ishii H."/>
            <person name="Satoh N."/>
            <person name="Nishiyama T."/>
            <person name="Hasebe M."/>
            <person name="Maruyama T."/>
            <person name="Minagawa J."/>
            <person name="Obokata J."/>
            <person name="Shigenobu S."/>
        </authorList>
    </citation>
    <scope>NUCLEOTIDE SEQUENCE [LARGE SCALE GENOMIC DNA]</scope>
</reference>
<evidence type="ECO:0000256" key="4">
    <source>
        <dbReference type="ARBA" id="ARBA00022759"/>
    </source>
</evidence>
<accession>A0AAV3ZAJ8</accession>
<dbReference type="PANTHER" id="PTHR37984:SF5">
    <property type="entry name" value="PROTEIN NYNRIN-LIKE"/>
    <property type="match status" value="1"/>
</dbReference>
<dbReference type="Gene3D" id="3.30.70.270">
    <property type="match status" value="2"/>
</dbReference>
<gene>
    <name evidence="10" type="ORF">PoB_001798300</name>
</gene>
<evidence type="ECO:0000256" key="7">
    <source>
        <dbReference type="SAM" id="MobiDB-lite"/>
    </source>
</evidence>
<dbReference type="InterPro" id="IPR041577">
    <property type="entry name" value="RT_RNaseH_2"/>
</dbReference>
<evidence type="ECO:0000259" key="8">
    <source>
        <dbReference type="PROSITE" id="PS50175"/>
    </source>
</evidence>
<name>A0AAV3ZAJ8_9GAST</name>
<dbReference type="CDD" id="cd01647">
    <property type="entry name" value="RT_LTR"/>
    <property type="match status" value="1"/>
</dbReference>
<evidence type="ECO:0000256" key="5">
    <source>
        <dbReference type="ARBA" id="ARBA00022801"/>
    </source>
</evidence>
<evidence type="ECO:0000313" key="11">
    <source>
        <dbReference type="Proteomes" id="UP000735302"/>
    </source>
</evidence>
<keyword evidence="2" id="KW-0548">Nucleotidyltransferase</keyword>
<dbReference type="PROSITE" id="PS50175">
    <property type="entry name" value="ASP_PROT_RETROV"/>
    <property type="match status" value="1"/>
</dbReference>
<dbReference type="PANTHER" id="PTHR37984">
    <property type="entry name" value="PROTEIN CBG26694"/>
    <property type="match status" value="1"/>
</dbReference>
<comment type="caution">
    <text evidence="10">The sequence shown here is derived from an EMBL/GenBank/DDBJ whole genome shotgun (WGS) entry which is preliminary data.</text>
</comment>
<dbReference type="CDD" id="cd09274">
    <property type="entry name" value="RNase_HI_RT_Ty3"/>
    <property type="match status" value="1"/>
</dbReference>